<evidence type="ECO:0000256" key="1">
    <source>
        <dbReference type="SAM" id="MobiDB-lite"/>
    </source>
</evidence>
<reference evidence="2" key="1">
    <citation type="submission" date="2020-02" db="EMBL/GenBank/DDBJ databases">
        <authorList>
            <person name="Meier V. D."/>
        </authorList>
    </citation>
    <scope>NUCLEOTIDE SEQUENCE</scope>
    <source>
        <strain evidence="2">AVDCRST_MAG64</strain>
    </source>
</reference>
<sequence>PGAVYSERARDGRCRRPWHGRLAHARGRETRKRREFQPIPRPVSGHGRDAHATL</sequence>
<organism evidence="2">
    <name type="scientific">uncultured Phycisphaerae bacterium</name>
    <dbReference type="NCBI Taxonomy" id="904963"/>
    <lineage>
        <taxon>Bacteria</taxon>
        <taxon>Pseudomonadati</taxon>
        <taxon>Planctomycetota</taxon>
        <taxon>Phycisphaerae</taxon>
        <taxon>environmental samples</taxon>
    </lineage>
</organism>
<evidence type="ECO:0000313" key="2">
    <source>
        <dbReference type="EMBL" id="CAA9419361.1"/>
    </source>
</evidence>
<feature type="region of interest" description="Disordered" evidence="1">
    <location>
        <begin position="19"/>
        <end position="54"/>
    </location>
</feature>
<protein>
    <submittedName>
        <fullName evidence="2">Uncharacterized protein</fullName>
    </submittedName>
</protein>
<proteinExistence type="predicted"/>
<name>A0A6J4PLF4_9BACT</name>
<feature type="compositionally biased region" description="Basic residues" evidence="1">
    <location>
        <begin position="19"/>
        <end position="34"/>
    </location>
</feature>
<feature type="non-terminal residue" evidence="2">
    <location>
        <position position="1"/>
    </location>
</feature>
<accession>A0A6J4PLF4</accession>
<dbReference type="AlphaFoldDB" id="A0A6J4PLF4"/>
<feature type="non-terminal residue" evidence="2">
    <location>
        <position position="54"/>
    </location>
</feature>
<gene>
    <name evidence="2" type="ORF">AVDCRST_MAG64-2768</name>
</gene>
<dbReference type="EMBL" id="CADCUQ010000627">
    <property type="protein sequence ID" value="CAA9419361.1"/>
    <property type="molecule type" value="Genomic_DNA"/>
</dbReference>